<evidence type="ECO:0008006" key="10">
    <source>
        <dbReference type="Google" id="ProtNLM"/>
    </source>
</evidence>
<dbReference type="CDD" id="cd08977">
    <property type="entry name" value="SusD"/>
    <property type="match status" value="1"/>
</dbReference>
<evidence type="ECO:0000256" key="5">
    <source>
        <dbReference type="ARBA" id="ARBA00023237"/>
    </source>
</evidence>
<accession>K0WZM7</accession>
<feature type="domain" description="RagB/SusD" evidence="6">
    <location>
        <begin position="354"/>
        <end position="511"/>
    </location>
</feature>
<dbReference type="PROSITE" id="PS51257">
    <property type="entry name" value="PROKAR_LIPOPROTEIN"/>
    <property type="match status" value="1"/>
</dbReference>
<dbReference type="AlphaFoldDB" id="K0WZM7"/>
<evidence type="ECO:0000259" key="7">
    <source>
        <dbReference type="Pfam" id="PF14322"/>
    </source>
</evidence>
<evidence type="ECO:0000256" key="4">
    <source>
        <dbReference type="ARBA" id="ARBA00023136"/>
    </source>
</evidence>
<dbReference type="Pfam" id="PF07980">
    <property type="entry name" value="SusD_RagB"/>
    <property type="match status" value="1"/>
</dbReference>
<comment type="subcellular location">
    <subcellularLocation>
        <location evidence="1">Cell outer membrane</location>
    </subcellularLocation>
</comment>
<dbReference type="Gene3D" id="1.25.40.390">
    <property type="match status" value="1"/>
</dbReference>
<keyword evidence="4" id="KW-0472">Membrane</keyword>
<dbReference type="GO" id="GO:0009279">
    <property type="term" value="C:cell outer membrane"/>
    <property type="evidence" value="ECO:0007669"/>
    <property type="project" value="UniProtKB-SubCell"/>
</dbReference>
<keyword evidence="9" id="KW-1185">Reference proteome</keyword>
<dbReference type="Proteomes" id="UP000006044">
    <property type="component" value="Unassembled WGS sequence"/>
</dbReference>
<protein>
    <recommendedName>
        <fullName evidence="10">RagB/SusD domain-containing protein</fullName>
    </recommendedName>
</protein>
<organism evidence="8 9">
    <name type="scientific">Barnesiella intestinihominis YIT 11860</name>
    <dbReference type="NCBI Taxonomy" id="742726"/>
    <lineage>
        <taxon>Bacteria</taxon>
        <taxon>Pseudomonadati</taxon>
        <taxon>Bacteroidota</taxon>
        <taxon>Bacteroidia</taxon>
        <taxon>Bacteroidales</taxon>
        <taxon>Barnesiellaceae</taxon>
        <taxon>Barnesiella</taxon>
    </lineage>
</organism>
<evidence type="ECO:0000256" key="2">
    <source>
        <dbReference type="ARBA" id="ARBA00006275"/>
    </source>
</evidence>
<evidence type="ECO:0000313" key="8">
    <source>
        <dbReference type="EMBL" id="EJZ64618.1"/>
    </source>
</evidence>
<dbReference type="eggNOG" id="COG0702">
    <property type="taxonomic scope" value="Bacteria"/>
</dbReference>
<comment type="caution">
    <text evidence="8">The sequence shown here is derived from an EMBL/GenBank/DDBJ whole genome shotgun (WGS) entry which is preliminary data.</text>
</comment>
<dbReference type="EMBL" id="ADLE01000008">
    <property type="protein sequence ID" value="EJZ64618.1"/>
    <property type="molecule type" value="Genomic_DNA"/>
</dbReference>
<dbReference type="HOGENOM" id="CLU_015553_1_4_10"/>
<dbReference type="STRING" id="742726.HMPREF9448_01098"/>
<dbReference type="InterPro" id="IPR011990">
    <property type="entry name" value="TPR-like_helical_dom_sf"/>
</dbReference>
<feature type="domain" description="SusD-like N-terminal" evidence="7">
    <location>
        <begin position="63"/>
        <end position="228"/>
    </location>
</feature>
<dbReference type="SUPFAM" id="SSF48452">
    <property type="entry name" value="TPR-like"/>
    <property type="match status" value="1"/>
</dbReference>
<evidence type="ECO:0000256" key="3">
    <source>
        <dbReference type="ARBA" id="ARBA00022729"/>
    </source>
</evidence>
<name>K0WZM7_9BACT</name>
<proteinExistence type="inferred from homology"/>
<sequence length="511" mass="57482">MKRTIISTISVVVLSTVLSGCMDKLEILPNDQIITENFFEEGSPEEIESGVNSMYQRLQSSYMYNLRMWTLDIVAGEGRVGNEAGGNGLETTQLSNFTATSDNSGAKELWRGPWAGISRTNWILTNIDKSPKISDAKKTQYKGEAHFLRGLYYFNLVRLFGDVPWIDKQQTASDDLQVSRTSKDIVYQHIIDDFSDAASMLPAVYENTTDIGRATKGAAFGLLAKVYLTLKRYNETLVAIDSVMNLGVYSLNRKYEWNFSDLRENGPESLFEVQYEKDVTAYSEFDILGQGGWHHEYMAPLASINIGGPWGNFGWFAVYPEFVESYEPGDLRKSVSVWCEGDVYQGWSYDPTCSQTGHNVKKFLCENIGVDRAMDSPLNFPVLRFADVLLMQAEALNELGRSSEAAALASSENDGGPLNRVRVRAGLPNVTTTDQVELREIIRHERRMELAFEGGHRWFDLVRYDNDGEYAKTFFQSIGKTNFTTPKHLLLPVPIDDIDANPNLLPNNPGY</sequence>
<dbReference type="InterPro" id="IPR033985">
    <property type="entry name" value="SusD-like_N"/>
</dbReference>
<dbReference type="OrthoDB" id="1109873at2"/>
<dbReference type="PATRIC" id="fig|742726.3.peg.1168"/>
<gene>
    <name evidence="8" type="ORF">HMPREF9448_01098</name>
</gene>
<dbReference type="GeneID" id="77848392"/>
<reference evidence="8 9" key="1">
    <citation type="submission" date="2012-08" db="EMBL/GenBank/DDBJ databases">
        <title>The Genome Sequence of Barnesiella intestinihominis YIT 11860.</title>
        <authorList>
            <consortium name="The Broad Institute Genome Sequencing Platform"/>
            <person name="Earl A."/>
            <person name="Ward D."/>
            <person name="Feldgarden M."/>
            <person name="Gevers D."/>
            <person name="Morotomi M."/>
            <person name="Walker B."/>
            <person name="Young S.K."/>
            <person name="Zeng Q."/>
            <person name="Gargeya S."/>
            <person name="Fitzgerald M."/>
            <person name="Haas B."/>
            <person name="Abouelleil A."/>
            <person name="Alvarado L."/>
            <person name="Arachchi H.M."/>
            <person name="Berlin A.M."/>
            <person name="Chapman S.B."/>
            <person name="Goldberg J."/>
            <person name="Griggs A."/>
            <person name="Gujja S."/>
            <person name="Hansen M."/>
            <person name="Howarth C."/>
            <person name="Imamovic A."/>
            <person name="Larimer J."/>
            <person name="McCowen C."/>
            <person name="Montmayeur A."/>
            <person name="Murphy C."/>
            <person name="Neiman D."/>
            <person name="Pearson M."/>
            <person name="Priest M."/>
            <person name="Roberts A."/>
            <person name="Saif S."/>
            <person name="Shea T."/>
            <person name="Sisk P."/>
            <person name="Sykes S."/>
            <person name="Wortman J."/>
            <person name="Nusbaum C."/>
            <person name="Birren B."/>
        </authorList>
    </citation>
    <scope>NUCLEOTIDE SEQUENCE [LARGE SCALE GENOMIC DNA]</scope>
    <source>
        <strain evidence="8 9">YIT 11860</strain>
    </source>
</reference>
<dbReference type="InterPro" id="IPR012944">
    <property type="entry name" value="SusD_RagB_dom"/>
</dbReference>
<keyword evidence="5" id="KW-0998">Cell outer membrane</keyword>
<keyword evidence="3" id="KW-0732">Signal</keyword>
<comment type="similarity">
    <text evidence="2">Belongs to the SusD family.</text>
</comment>
<dbReference type="RefSeq" id="WP_008861586.1">
    <property type="nucleotide sequence ID" value="NZ_JH815204.1"/>
</dbReference>
<evidence type="ECO:0000259" key="6">
    <source>
        <dbReference type="Pfam" id="PF07980"/>
    </source>
</evidence>
<dbReference type="Pfam" id="PF14322">
    <property type="entry name" value="SusD-like_3"/>
    <property type="match status" value="1"/>
</dbReference>
<evidence type="ECO:0000313" key="9">
    <source>
        <dbReference type="Proteomes" id="UP000006044"/>
    </source>
</evidence>
<evidence type="ECO:0000256" key="1">
    <source>
        <dbReference type="ARBA" id="ARBA00004442"/>
    </source>
</evidence>